<dbReference type="AlphaFoldDB" id="A0A6P2V0N0"/>
<dbReference type="InterPro" id="IPR015421">
    <property type="entry name" value="PyrdxlP-dep_Trfase_major"/>
</dbReference>
<dbReference type="GO" id="GO:0003677">
    <property type="term" value="F:DNA binding"/>
    <property type="evidence" value="ECO:0007669"/>
    <property type="project" value="UniProtKB-KW"/>
</dbReference>
<dbReference type="InterPro" id="IPR015424">
    <property type="entry name" value="PyrdxlP-dep_Trfase"/>
</dbReference>
<comment type="similarity">
    <text evidence="1">In the C-terminal section; belongs to the class-I pyridoxal-phosphate-dependent aminotransferase family.</text>
</comment>
<organism evidence="7 8">
    <name type="scientific">Burkholderia lata (strain ATCC 17760 / DSM 23089 / LMG 22485 / NCIMB 9086 / R18194 / 383)</name>
    <dbReference type="NCBI Taxonomy" id="482957"/>
    <lineage>
        <taxon>Bacteria</taxon>
        <taxon>Pseudomonadati</taxon>
        <taxon>Pseudomonadota</taxon>
        <taxon>Betaproteobacteria</taxon>
        <taxon>Burkholderiales</taxon>
        <taxon>Burkholderiaceae</taxon>
        <taxon>Burkholderia</taxon>
        <taxon>Burkholderia cepacia complex</taxon>
    </lineage>
</organism>
<keyword evidence="4 7" id="KW-0238">DNA-binding</keyword>
<evidence type="ECO:0000256" key="4">
    <source>
        <dbReference type="ARBA" id="ARBA00023125"/>
    </source>
</evidence>
<keyword evidence="2" id="KW-0663">Pyridoxal phosphate</keyword>
<sequence length="489" mass="54330">MKDQTSGRRSGRSRPGTRQIYEELKGQIEKGVYAPGSVMPSTRSLAAELGVARATVTLAYEQLLSEGFIESKQGARTRVAALRPLRTRTTYAPRSAKKRRLSKYGERLTALFNPAFNVASNLIVDFRYGDLSAADFPTLLWKQAVDTTIRQRRYRLAYDDPRGSLALRLALQGYLWRARGIRSSIEQIIVLNGSQQGLDLCSRLLVDPGDIVVVEDPCYVMARRTFMAVGAEVSPVEADEEGLKTPLLRDIAARLAYVTPSHQYPLGGVMPVARRNELLSWSRHYGAYVIEDDYDSEYRYDIAPVPPLHVMDGAEQVIYLGTLSKTLSPTLRLGYLVVPPELSSVFAAAKQLADRHTPLLEQEAVAALISSGAYERHIRKTRRRNAARRASLLNALQRELGDRLAVCGSDAGLHVIVWCSDIPAHREDELIEVARQARVGLYPVTPTYANAKMRYRPDCAGLVMGYAGLSEVDIELGVQMLAKVLAEHF</sequence>
<dbReference type="SMART" id="SM00345">
    <property type="entry name" value="HTH_GNTR"/>
    <property type="match status" value="1"/>
</dbReference>
<dbReference type="Gene3D" id="3.40.640.10">
    <property type="entry name" value="Type I PLP-dependent aspartate aminotransferase-like (Major domain)"/>
    <property type="match status" value="1"/>
</dbReference>
<dbReference type="SUPFAM" id="SSF53383">
    <property type="entry name" value="PLP-dependent transferases"/>
    <property type="match status" value="1"/>
</dbReference>
<dbReference type="SUPFAM" id="SSF46785">
    <property type="entry name" value="Winged helix' DNA-binding domain"/>
    <property type="match status" value="1"/>
</dbReference>
<dbReference type="InterPro" id="IPR000524">
    <property type="entry name" value="Tscrpt_reg_HTH_GntR"/>
</dbReference>
<dbReference type="PROSITE" id="PS50949">
    <property type="entry name" value="HTH_GNTR"/>
    <property type="match status" value="1"/>
</dbReference>
<evidence type="ECO:0000313" key="7">
    <source>
        <dbReference type="EMBL" id="VWC76654.1"/>
    </source>
</evidence>
<dbReference type="InterPro" id="IPR036388">
    <property type="entry name" value="WH-like_DNA-bd_sf"/>
</dbReference>
<evidence type="ECO:0000256" key="1">
    <source>
        <dbReference type="ARBA" id="ARBA00005384"/>
    </source>
</evidence>
<dbReference type="InterPro" id="IPR036390">
    <property type="entry name" value="WH_DNA-bd_sf"/>
</dbReference>
<proteinExistence type="inferred from homology"/>
<feature type="domain" description="HTH gntR-type" evidence="6">
    <location>
        <begin position="14"/>
        <end position="82"/>
    </location>
</feature>
<evidence type="ECO:0000259" key="6">
    <source>
        <dbReference type="PROSITE" id="PS50949"/>
    </source>
</evidence>
<dbReference type="InterPro" id="IPR004839">
    <property type="entry name" value="Aminotransferase_I/II_large"/>
</dbReference>
<dbReference type="GO" id="GO:0030170">
    <property type="term" value="F:pyridoxal phosphate binding"/>
    <property type="evidence" value="ECO:0007669"/>
    <property type="project" value="InterPro"/>
</dbReference>
<dbReference type="Pfam" id="PF00155">
    <property type="entry name" value="Aminotran_1_2"/>
    <property type="match status" value="1"/>
</dbReference>
<dbReference type="PANTHER" id="PTHR46577:SF1">
    <property type="entry name" value="HTH-TYPE TRANSCRIPTIONAL REGULATORY PROTEIN GABR"/>
    <property type="match status" value="1"/>
</dbReference>
<dbReference type="CDD" id="cd00609">
    <property type="entry name" value="AAT_like"/>
    <property type="match status" value="1"/>
</dbReference>
<dbReference type="Proteomes" id="UP000494110">
    <property type="component" value="Unassembled WGS sequence"/>
</dbReference>
<evidence type="ECO:0000256" key="3">
    <source>
        <dbReference type="ARBA" id="ARBA00023015"/>
    </source>
</evidence>
<dbReference type="RefSeq" id="WP_175011077.1">
    <property type="nucleotide sequence ID" value="NZ_CABVQN010000003.1"/>
</dbReference>
<evidence type="ECO:0000256" key="5">
    <source>
        <dbReference type="ARBA" id="ARBA00023163"/>
    </source>
</evidence>
<accession>A0A6P2V0N0</accession>
<reference evidence="7 8" key="1">
    <citation type="submission" date="2019-09" db="EMBL/GenBank/DDBJ databases">
        <authorList>
            <person name="Depoorter E."/>
        </authorList>
    </citation>
    <scope>NUCLEOTIDE SEQUENCE [LARGE SCALE GENOMIC DNA]</scope>
    <source>
        <strain evidence="7">R-39750</strain>
    </source>
</reference>
<dbReference type="EMBL" id="CABVQN010000003">
    <property type="protein sequence ID" value="VWC76654.1"/>
    <property type="molecule type" value="Genomic_DNA"/>
</dbReference>
<dbReference type="InterPro" id="IPR051446">
    <property type="entry name" value="HTH_trans_reg/aminotransferase"/>
</dbReference>
<protein>
    <submittedName>
        <fullName evidence="7">DNA-binding protein</fullName>
    </submittedName>
</protein>
<keyword evidence="5" id="KW-0804">Transcription</keyword>
<dbReference type="PANTHER" id="PTHR46577">
    <property type="entry name" value="HTH-TYPE TRANSCRIPTIONAL REGULATORY PROTEIN GABR"/>
    <property type="match status" value="1"/>
</dbReference>
<name>A0A6P2V0N0_BURL3</name>
<dbReference type="Pfam" id="PF00392">
    <property type="entry name" value="GntR"/>
    <property type="match status" value="1"/>
</dbReference>
<dbReference type="PRINTS" id="PR00035">
    <property type="entry name" value="HTHGNTR"/>
</dbReference>
<dbReference type="GO" id="GO:0003700">
    <property type="term" value="F:DNA-binding transcription factor activity"/>
    <property type="evidence" value="ECO:0007669"/>
    <property type="project" value="InterPro"/>
</dbReference>
<dbReference type="Gene3D" id="1.10.10.10">
    <property type="entry name" value="Winged helix-like DNA-binding domain superfamily/Winged helix DNA-binding domain"/>
    <property type="match status" value="1"/>
</dbReference>
<dbReference type="CDD" id="cd07377">
    <property type="entry name" value="WHTH_GntR"/>
    <property type="match status" value="1"/>
</dbReference>
<keyword evidence="3" id="KW-0805">Transcription regulation</keyword>
<evidence type="ECO:0000313" key="8">
    <source>
        <dbReference type="Proteomes" id="UP000494110"/>
    </source>
</evidence>
<gene>
    <name evidence="7" type="ORF">BLA39750_00926</name>
</gene>
<evidence type="ECO:0000256" key="2">
    <source>
        <dbReference type="ARBA" id="ARBA00022898"/>
    </source>
</evidence>